<sequence length="204" mass="22179">KTSASSKGAEPRVVGWDRGESPCTLKDVSPTLQDTLQHPQSSTDNPIYLCHSFGTFYCHALTTHCKEFPVLPHNNRTCSSGSLTASGTKGTFPSLSAEPRLTWCCLSRSLPLPTEQKGNADSAYSSLHSWARGSSRECSLSKYDISIFKMKNINRTVACGLTNTSLKTLVSSFSKAQQMQEFSSAAPDGAFKNISEQKKKTVVC</sequence>
<reference evidence="2 3" key="1">
    <citation type="submission" date="2019-09" db="EMBL/GenBank/DDBJ databases">
        <title>Bird 10,000 Genomes (B10K) Project - Family phase.</title>
        <authorList>
            <person name="Zhang G."/>
        </authorList>
    </citation>
    <scope>NUCLEOTIDE SEQUENCE [LARGE SCALE GENOMIC DNA]</scope>
    <source>
        <strain evidence="2">B10K-DU-001-01</strain>
        <tissue evidence="2">Muscle</tissue>
    </source>
</reference>
<dbReference type="Proteomes" id="UP000543364">
    <property type="component" value="Unassembled WGS sequence"/>
</dbReference>
<evidence type="ECO:0000313" key="3">
    <source>
        <dbReference type="Proteomes" id="UP000543364"/>
    </source>
</evidence>
<comment type="caution">
    <text evidence="2">The sequence shown here is derived from an EMBL/GenBank/DDBJ whole genome shotgun (WGS) entry which is preliminary data.</text>
</comment>
<accession>A0A7K5UGN3</accession>
<dbReference type="PANTHER" id="PTHR47166:SF1">
    <property type="entry name" value="ZINC FINGER PROTEIN 831"/>
    <property type="match status" value="1"/>
</dbReference>
<feature type="region of interest" description="Disordered" evidence="1">
    <location>
        <begin position="1"/>
        <end position="22"/>
    </location>
</feature>
<dbReference type="PANTHER" id="PTHR47166">
    <property type="entry name" value="ZINC FINGER PROTEIN 831"/>
    <property type="match status" value="1"/>
</dbReference>
<keyword evidence="3" id="KW-1185">Reference proteome</keyword>
<feature type="non-terminal residue" evidence="2">
    <location>
        <position position="204"/>
    </location>
</feature>
<evidence type="ECO:0000256" key="1">
    <source>
        <dbReference type="SAM" id="MobiDB-lite"/>
    </source>
</evidence>
<protein>
    <submittedName>
        <fullName evidence="2">ZN831 protein</fullName>
    </submittedName>
</protein>
<dbReference type="AlphaFoldDB" id="A0A7K5UGN3"/>
<proteinExistence type="predicted"/>
<name>A0A7K5UGN3_CEPOR</name>
<dbReference type="EMBL" id="VZRE01013236">
    <property type="protein sequence ID" value="NWU15828.1"/>
    <property type="molecule type" value="Genomic_DNA"/>
</dbReference>
<gene>
    <name evidence="2" type="primary">Znf831</name>
    <name evidence="2" type="ORF">CEPORN_R07766</name>
</gene>
<feature type="non-terminal residue" evidence="2">
    <location>
        <position position="1"/>
    </location>
</feature>
<organism evidence="2 3">
    <name type="scientific">Cephalopterus ornatus</name>
    <name type="common">Amazonian umbrellabird</name>
    <dbReference type="NCBI Taxonomy" id="114276"/>
    <lineage>
        <taxon>Eukaryota</taxon>
        <taxon>Metazoa</taxon>
        <taxon>Chordata</taxon>
        <taxon>Craniata</taxon>
        <taxon>Vertebrata</taxon>
        <taxon>Euteleostomi</taxon>
        <taxon>Archelosauria</taxon>
        <taxon>Archosauria</taxon>
        <taxon>Dinosauria</taxon>
        <taxon>Saurischia</taxon>
        <taxon>Theropoda</taxon>
        <taxon>Coelurosauria</taxon>
        <taxon>Aves</taxon>
        <taxon>Neognathae</taxon>
        <taxon>Neoaves</taxon>
        <taxon>Telluraves</taxon>
        <taxon>Australaves</taxon>
        <taxon>Passeriformes</taxon>
        <taxon>Cotingidae</taxon>
        <taxon>Cephalopterus</taxon>
    </lineage>
</organism>
<evidence type="ECO:0000313" key="2">
    <source>
        <dbReference type="EMBL" id="NWU15828.1"/>
    </source>
</evidence>